<evidence type="ECO:0000256" key="1">
    <source>
        <dbReference type="SAM" id="SignalP"/>
    </source>
</evidence>
<dbReference type="AlphaFoldDB" id="A0A1F6SYJ8"/>
<sequence>MGNLKSCSRWLAAILFVVSTGVSAAEIIVYKSPTCGCCKLWIEHLEQNGFKVKAYNTENVVAHKQRLGLLPELASCHTAVVNGYVIEGHVPATDIKRLLKEKPKIAGLAVPGMPMGSPGMEGTVKEAYEVKAFDKKGRVSTYARH</sequence>
<feature type="signal peptide" evidence="1">
    <location>
        <begin position="1"/>
        <end position="24"/>
    </location>
</feature>
<accession>A0A1F6SYJ8</accession>
<dbReference type="EMBL" id="MFSQ01000135">
    <property type="protein sequence ID" value="OGI37934.1"/>
    <property type="molecule type" value="Genomic_DNA"/>
</dbReference>
<evidence type="ECO:0000313" key="3">
    <source>
        <dbReference type="Proteomes" id="UP000178379"/>
    </source>
</evidence>
<dbReference type="STRING" id="1817756.A2140_01675"/>
<dbReference type="SUPFAM" id="SSF52833">
    <property type="entry name" value="Thioredoxin-like"/>
    <property type="match status" value="1"/>
</dbReference>
<dbReference type="Pfam" id="PF04214">
    <property type="entry name" value="DUF411"/>
    <property type="match status" value="1"/>
</dbReference>
<dbReference type="InterPro" id="IPR007332">
    <property type="entry name" value="DUF411"/>
</dbReference>
<dbReference type="Proteomes" id="UP000178379">
    <property type="component" value="Unassembled WGS sequence"/>
</dbReference>
<protein>
    <recommendedName>
        <fullName evidence="4">CopG family transcriptional regulator</fullName>
    </recommendedName>
</protein>
<proteinExistence type="predicted"/>
<comment type="caution">
    <text evidence="2">The sequence shown here is derived from an EMBL/GenBank/DDBJ whole genome shotgun (WGS) entry which is preliminary data.</text>
</comment>
<keyword evidence="1" id="KW-0732">Signal</keyword>
<organism evidence="2 3">
    <name type="scientific">Candidatus Muproteobacteria bacterium RBG_16_62_13</name>
    <dbReference type="NCBI Taxonomy" id="1817756"/>
    <lineage>
        <taxon>Bacteria</taxon>
        <taxon>Pseudomonadati</taxon>
        <taxon>Pseudomonadota</taxon>
        <taxon>Candidatus Muproteobacteria</taxon>
    </lineage>
</organism>
<evidence type="ECO:0000313" key="2">
    <source>
        <dbReference type="EMBL" id="OGI37934.1"/>
    </source>
</evidence>
<evidence type="ECO:0008006" key="4">
    <source>
        <dbReference type="Google" id="ProtNLM"/>
    </source>
</evidence>
<name>A0A1F6SYJ8_9PROT</name>
<gene>
    <name evidence="2" type="ORF">A2140_01675</name>
</gene>
<reference evidence="2 3" key="1">
    <citation type="journal article" date="2016" name="Nat. Commun.">
        <title>Thousands of microbial genomes shed light on interconnected biogeochemical processes in an aquifer system.</title>
        <authorList>
            <person name="Anantharaman K."/>
            <person name="Brown C.T."/>
            <person name="Hug L.A."/>
            <person name="Sharon I."/>
            <person name="Castelle C.J."/>
            <person name="Probst A.J."/>
            <person name="Thomas B.C."/>
            <person name="Singh A."/>
            <person name="Wilkins M.J."/>
            <person name="Karaoz U."/>
            <person name="Brodie E.L."/>
            <person name="Williams K.H."/>
            <person name="Hubbard S.S."/>
            <person name="Banfield J.F."/>
        </authorList>
    </citation>
    <scope>NUCLEOTIDE SEQUENCE [LARGE SCALE GENOMIC DNA]</scope>
</reference>
<dbReference type="InterPro" id="IPR036249">
    <property type="entry name" value="Thioredoxin-like_sf"/>
</dbReference>
<feature type="chain" id="PRO_5009526487" description="CopG family transcriptional regulator" evidence="1">
    <location>
        <begin position="25"/>
        <end position="145"/>
    </location>
</feature>